<evidence type="ECO:0000313" key="3">
    <source>
        <dbReference type="Proteomes" id="UP000039865"/>
    </source>
</evidence>
<evidence type="ECO:0000313" key="2">
    <source>
        <dbReference type="EMBL" id="CDW81669.1"/>
    </source>
</evidence>
<protein>
    <submittedName>
        <fullName evidence="2">Uncharacterized protein</fullName>
    </submittedName>
</protein>
<dbReference type="AlphaFoldDB" id="A0A078AHE0"/>
<accession>A0A078AHE0</accession>
<organism evidence="2 3">
    <name type="scientific">Stylonychia lemnae</name>
    <name type="common">Ciliate</name>
    <dbReference type="NCBI Taxonomy" id="5949"/>
    <lineage>
        <taxon>Eukaryota</taxon>
        <taxon>Sar</taxon>
        <taxon>Alveolata</taxon>
        <taxon>Ciliophora</taxon>
        <taxon>Intramacronucleata</taxon>
        <taxon>Spirotrichea</taxon>
        <taxon>Stichotrichia</taxon>
        <taxon>Sporadotrichida</taxon>
        <taxon>Oxytrichidae</taxon>
        <taxon>Stylonychinae</taxon>
        <taxon>Stylonychia</taxon>
    </lineage>
</organism>
<dbReference type="EMBL" id="CCKQ01010163">
    <property type="protein sequence ID" value="CDW81669.1"/>
    <property type="molecule type" value="Genomic_DNA"/>
</dbReference>
<feature type="signal peptide" evidence="1">
    <location>
        <begin position="1"/>
        <end position="21"/>
    </location>
</feature>
<keyword evidence="3" id="KW-1185">Reference proteome</keyword>
<dbReference type="InParanoid" id="A0A078AHE0"/>
<proteinExistence type="predicted"/>
<name>A0A078AHE0_STYLE</name>
<dbReference type="Proteomes" id="UP000039865">
    <property type="component" value="Unassembled WGS sequence"/>
</dbReference>
<feature type="chain" id="PRO_5001729452" evidence="1">
    <location>
        <begin position="22"/>
        <end position="162"/>
    </location>
</feature>
<sequence length="162" mass="18326">MTRFSTLIALLSFTATINMYAVQVSYGMSNYEDQYISLKLNNDWLSLGFEEYPTAGYSYMVGKRAAAKDQILEIRKVQFLPQGGVEDEIHGLGGKKYYDIYPKTAGKETLDVIYGKLTTIQQYINKNGTINYDQAEQDGVIQKHFSIQVEVLSSTSDKFLSQ</sequence>
<keyword evidence="1" id="KW-0732">Signal</keyword>
<gene>
    <name evidence="2" type="primary">Contig1071.g1169</name>
    <name evidence="2" type="ORF">STYLEM_10692</name>
</gene>
<reference evidence="2 3" key="1">
    <citation type="submission" date="2014-06" db="EMBL/GenBank/DDBJ databases">
        <authorList>
            <person name="Swart Estienne"/>
        </authorList>
    </citation>
    <scope>NUCLEOTIDE SEQUENCE [LARGE SCALE GENOMIC DNA]</scope>
    <source>
        <strain evidence="2 3">130c</strain>
    </source>
</reference>
<evidence type="ECO:0000256" key="1">
    <source>
        <dbReference type="SAM" id="SignalP"/>
    </source>
</evidence>